<sequence length="217" mass="22632">MGCGDVGVSALALELLLPSLICFLGGCIDGSFFFFMASPPFVLAIGYLGRGRTIASRIDRHGRSVPIHKSGRARPVSFLAVCSAQTVLSRDRASGRARAVDPPGLFSFSLTVRLGAQEKMENRGIFDPPGKSCRVLVTFSLNPSRFSSINSFGNRSFMLRSNLGSLTFLLGLASSSILDDPLGGLGVGALVLLLACVASCLGLGMGSSLIVSSVSPS</sequence>
<gene>
    <name evidence="2" type="ORF">MERR_LOCUS5220</name>
</gene>
<dbReference type="AlphaFoldDB" id="A0A6D2HPH7"/>
<proteinExistence type="predicted"/>
<organism evidence="2 3">
    <name type="scientific">Microthlaspi erraticum</name>
    <dbReference type="NCBI Taxonomy" id="1685480"/>
    <lineage>
        <taxon>Eukaryota</taxon>
        <taxon>Viridiplantae</taxon>
        <taxon>Streptophyta</taxon>
        <taxon>Embryophyta</taxon>
        <taxon>Tracheophyta</taxon>
        <taxon>Spermatophyta</taxon>
        <taxon>Magnoliopsida</taxon>
        <taxon>eudicotyledons</taxon>
        <taxon>Gunneridae</taxon>
        <taxon>Pentapetalae</taxon>
        <taxon>rosids</taxon>
        <taxon>malvids</taxon>
        <taxon>Brassicales</taxon>
        <taxon>Brassicaceae</taxon>
        <taxon>Coluteocarpeae</taxon>
        <taxon>Microthlaspi</taxon>
    </lineage>
</organism>
<keyword evidence="1" id="KW-1133">Transmembrane helix</keyword>
<keyword evidence="1" id="KW-0812">Transmembrane</keyword>
<feature type="transmembrane region" description="Helical" evidence="1">
    <location>
        <begin position="157"/>
        <end position="178"/>
    </location>
</feature>
<name>A0A6D2HPH7_9BRAS</name>
<evidence type="ECO:0000313" key="3">
    <source>
        <dbReference type="Proteomes" id="UP000467841"/>
    </source>
</evidence>
<keyword evidence="1" id="KW-0472">Membrane</keyword>
<accession>A0A6D2HPH7</accession>
<reference evidence="2" key="1">
    <citation type="submission" date="2020-01" db="EMBL/GenBank/DDBJ databases">
        <authorList>
            <person name="Mishra B."/>
        </authorList>
    </citation>
    <scope>NUCLEOTIDE SEQUENCE [LARGE SCALE GENOMIC DNA]</scope>
</reference>
<dbReference type="Proteomes" id="UP000467841">
    <property type="component" value="Unassembled WGS sequence"/>
</dbReference>
<keyword evidence="3" id="KW-1185">Reference proteome</keyword>
<feature type="transmembrane region" description="Helical" evidence="1">
    <location>
        <begin position="184"/>
        <end position="211"/>
    </location>
</feature>
<evidence type="ECO:0000313" key="2">
    <source>
        <dbReference type="EMBL" id="CAA7017985.1"/>
    </source>
</evidence>
<feature type="transmembrane region" description="Helical" evidence="1">
    <location>
        <begin position="15"/>
        <end position="48"/>
    </location>
</feature>
<dbReference type="EMBL" id="CACVBM020000344">
    <property type="protein sequence ID" value="CAA7017985.1"/>
    <property type="molecule type" value="Genomic_DNA"/>
</dbReference>
<evidence type="ECO:0000256" key="1">
    <source>
        <dbReference type="SAM" id="Phobius"/>
    </source>
</evidence>
<comment type="caution">
    <text evidence="2">The sequence shown here is derived from an EMBL/GenBank/DDBJ whole genome shotgun (WGS) entry which is preliminary data.</text>
</comment>
<protein>
    <submittedName>
        <fullName evidence="2">Uncharacterized protein</fullName>
    </submittedName>
</protein>